<keyword evidence="5" id="KW-1185">Reference proteome</keyword>
<dbReference type="InterPro" id="IPR041479">
    <property type="entry name" value="TetR_CgmR_C"/>
</dbReference>
<dbReference type="Proteomes" id="UP001208771">
    <property type="component" value="Unassembled WGS sequence"/>
</dbReference>
<organism evidence="4 5">
    <name type="scientific">Ectorhizobium quercum</name>
    <dbReference type="NCBI Taxonomy" id="2965071"/>
    <lineage>
        <taxon>Bacteria</taxon>
        <taxon>Pseudomonadati</taxon>
        <taxon>Pseudomonadota</taxon>
        <taxon>Alphaproteobacteria</taxon>
        <taxon>Hyphomicrobiales</taxon>
        <taxon>Rhizobiaceae</taxon>
        <taxon>Ectorhizobium</taxon>
    </lineage>
</organism>
<dbReference type="InterPro" id="IPR036271">
    <property type="entry name" value="Tet_transcr_reg_TetR-rel_C_sf"/>
</dbReference>
<protein>
    <submittedName>
        <fullName evidence="4">TetR/AcrR family transcriptional regulator</fullName>
    </submittedName>
</protein>
<evidence type="ECO:0000256" key="1">
    <source>
        <dbReference type="ARBA" id="ARBA00023125"/>
    </source>
</evidence>
<sequence>MTSAHSRRKQPERVRRALLDAAEKLAVDQGVAGVTIQAVADAAGVTKGGLFHHFPSKQALVEGMFADLLESLDAQLEDAMSRDAEPRGRFTRAYVDSMFVIGDCGQDSPWAALLVSMMAESELRRLWSDWLAARLHRHHETDGDPMLEIVRLAADGAWLAVLTSNDSSAIMDAANVRDRLLLLTRG</sequence>
<reference evidence="4" key="1">
    <citation type="submission" date="2022-07" db="EMBL/GenBank/DDBJ databases">
        <title>Ectorhizobium quercum gen.nov., sp. nov.</title>
        <authorList>
            <person name="Ma T."/>
            <person name="Li Y."/>
        </authorList>
    </citation>
    <scope>NUCLEOTIDE SEQUENCE</scope>
    <source>
        <strain evidence="4">BDR2-2</strain>
    </source>
</reference>
<dbReference type="SUPFAM" id="SSF48498">
    <property type="entry name" value="Tetracyclin repressor-like, C-terminal domain"/>
    <property type="match status" value="1"/>
</dbReference>
<dbReference type="PRINTS" id="PR00455">
    <property type="entry name" value="HTHTETR"/>
</dbReference>
<dbReference type="InterPro" id="IPR009057">
    <property type="entry name" value="Homeodomain-like_sf"/>
</dbReference>
<proteinExistence type="predicted"/>
<dbReference type="PROSITE" id="PS01081">
    <property type="entry name" value="HTH_TETR_1"/>
    <property type="match status" value="1"/>
</dbReference>
<dbReference type="InterPro" id="IPR001647">
    <property type="entry name" value="HTH_TetR"/>
</dbReference>
<dbReference type="Pfam" id="PF00440">
    <property type="entry name" value="TetR_N"/>
    <property type="match status" value="1"/>
</dbReference>
<feature type="DNA-binding region" description="H-T-H motif" evidence="2">
    <location>
        <begin position="35"/>
        <end position="54"/>
    </location>
</feature>
<evidence type="ECO:0000259" key="3">
    <source>
        <dbReference type="PROSITE" id="PS50977"/>
    </source>
</evidence>
<dbReference type="AlphaFoldDB" id="A0AAE3N2I9"/>
<keyword evidence="1 2" id="KW-0238">DNA-binding</keyword>
<dbReference type="InterPro" id="IPR023772">
    <property type="entry name" value="DNA-bd_HTH_TetR-type_CS"/>
</dbReference>
<dbReference type="Gene3D" id="1.10.357.10">
    <property type="entry name" value="Tetracycline Repressor, domain 2"/>
    <property type="match status" value="1"/>
</dbReference>
<dbReference type="RefSeq" id="WP_306411260.1">
    <property type="nucleotide sequence ID" value="NZ_JANFPI010000003.1"/>
</dbReference>
<evidence type="ECO:0000313" key="5">
    <source>
        <dbReference type="Proteomes" id="UP001208771"/>
    </source>
</evidence>
<feature type="domain" description="HTH tetR-type" evidence="3">
    <location>
        <begin position="12"/>
        <end position="72"/>
    </location>
</feature>
<dbReference type="EMBL" id="JANFPI010000003">
    <property type="protein sequence ID" value="MCX8997472.1"/>
    <property type="molecule type" value="Genomic_DNA"/>
</dbReference>
<dbReference type="InterPro" id="IPR050109">
    <property type="entry name" value="HTH-type_TetR-like_transc_reg"/>
</dbReference>
<dbReference type="Pfam" id="PF17937">
    <property type="entry name" value="TetR_C_28"/>
    <property type="match status" value="1"/>
</dbReference>
<gene>
    <name evidence="4" type="ORF">NOF55_10160</name>
</gene>
<evidence type="ECO:0000256" key="2">
    <source>
        <dbReference type="PROSITE-ProRule" id="PRU00335"/>
    </source>
</evidence>
<dbReference type="PANTHER" id="PTHR30055:SF148">
    <property type="entry name" value="TETR-FAMILY TRANSCRIPTIONAL REGULATOR"/>
    <property type="match status" value="1"/>
</dbReference>
<accession>A0AAE3N2I9</accession>
<name>A0AAE3N2I9_9HYPH</name>
<dbReference type="PROSITE" id="PS50977">
    <property type="entry name" value="HTH_TETR_2"/>
    <property type="match status" value="1"/>
</dbReference>
<dbReference type="GO" id="GO:0003700">
    <property type="term" value="F:DNA-binding transcription factor activity"/>
    <property type="evidence" value="ECO:0007669"/>
    <property type="project" value="TreeGrafter"/>
</dbReference>
<comment type="caution">
    <text evidence="4">The sequence shown here is derived from an EMBL/GenBank/DDBJ whole genome shotgun (WGS) entry which is preliminary data.</text>
</comment>
<dbReference type="GO" id="GO:0000976">
    <property type="term" value="F:transcription cis-regulatory region binding"/>
    <property type="evidence" value="ECO:0007669"/>
    <property type="project" value="TreeGrafter"/>
</dbReference>
<dbReference type="PANTHER" id="PTHR30055">
    <property type="entry name" value="HTH-TYPE TRANSCRIPTIONAL REGULATOR RUTR"/>
    <property type="match status" value="1"/>
</dbReference>
<dbReference type="SUPFAM" id="SSF46689">
    <property type="entry name" value="Homeodomain-like"/>
    <property type="match status" value="1"/>
</dbReference>
<evidence type="ECO:0000313" key="4">
    <source>
        <dbReference type="EMBL" id="MCX8997472.1"/>
    </source>
</evidence>